<evidence type="ECO:0000259" key="2">
    <source>
        <dbReference type="PROSITE" id="PS50883"/>
    </source>
</evidence>
<dbReference type="InterPro" id="IPR000160">
    <property type="entry name" value="GGDEF_dom"/>
</dbReference>
<dbReference type="Gene3D" id="3.30.70.270">
    <property type="match status" value="1"/>
</dbReference>
<keyword evidence="5" id="KW-1185">Reference proteome</keyword>
<feature type="transmembrane region" description="Helical" evidence="1">
    <location>
        <begin position="47"/>
        <end position="67"/>
    </location>
</feature>
<dbReference type="SMART" id="SM00267">
    <property type="entry name" value="GGDEF"/>
    <property type="match status" value="1"/>
</dbReference>
<dbReference type="AlphaFoldDB" id="A0A3A1WQB3"/>
<dbReference type="CDD" id="cd01948">
    <property type="entry name" value="EAL"/>
    <property type="match status" value="1"/>
</dbReference>
<feature type="transmembrane region" description="Helical" evidence="1">
    <location>
        <begin position="163"/>
        <end position="182"/>
    </location>
</feature>
<name>A0A3A1WQB3_9HYPH</name>
<evidence type="ECO:0000313" key="4">
    <source>
        <dbReference type="EMBL" id="RIY02534.1"/>
    </source>
</evidence>
<feature type="transmembrane region" description="Helical" evidence="1">
    <location>
        <begin position="88"/>
        <end position="107"/>
    </location>
</feature>
<proteinExistence type="predicted"/>
<dbReference type="EMBL" id="QYRN01000002">
    <property type="protein sequence ID" value="RIY02534.1"/>
    <property type="molecule type" value="Genomic_DNA"/>
</dbReference>
<evidence type="ECO:0000313" key="5">
    <source>
        <dbReference type="Proteomes" id="UP000265750"/>
    </source>
</evidence>
<evidence type="ECO:0000256" key="1">
    <source>
        <dbReference type="SAM" id="Phobius"/>
    </source>
</evidence>
<dbReference type="CDD" id="cd01949">
    <property type="entry name" value="GGDEF"/>
    <property type="match status" value="1"/>
</dbReference>
<accession>A0A3A1WQB3</accession>
<dbReference type="PROSITE" id="PS50883">
    <property type="entry name" value="EAL"/>
    <property type="match status" value="1"/>
</dbReference>
<dbReference type="Pfam" id="PF00990">
    <property type="entry name" value="GGDEF"/>
    <property type="match status" value="1"/>
</dbReference>
<protein>
    <submittedName>
        <fullName evidence="4">EAL domain-containing protein</fullName>
    </submittedName>
</protein>
<dbReference type="Proteomes" id="UP000265750">
    <property type="component" value="Unassembled WGS sequence"/>
</dbReference>
<feature type="transmembrane region" description="Helical" evidence="1">
    <location>
        <begin position="139"/>
        <end position="157"/>
    </location>
</feature>
<dbReference type="InterPro" id="IPR043128">
    <property type="entry name" value="Rev_trsase/Diguanyl_cyclase"/>
</dbReference>
<dbReference type="RefSeq" id="WP_119538613.1">
    <property type="nucleotide sequence ID" value="NZ_QYRN01000002.1"/>
</dbReference>
<dbReference type="Pfam" id="PF00563">
    <property type="entry name" value="EAL"/>
    <property type="match status" value="1"/>
</dbReference>
<evidence type="ECO:0000259" key="3">
    <source>
        <dbReference type="PROSITE" id="PS50887"/>
    </source>
</evidence>
<keyword evidence="1" id="KW-1133">Transmembrane helix</keyword>
<dbReference type="NCBIfam" id="TIGR00254">
    <property type="entry name" value="GGDEF"/>
    <property type="match status" value="1"/>
</dbReference>
<dbReference type="SUPFAM" id="SSF55073">
    <property type="entry name" value="Nucleotide cyclase"/>
    <property type="match status" value="1"/>
</dbReference>
<dbReference type="PANTHER" id="PTHR44757:SF2">
    <property type="entry name" value="BIOFILM ARCHITECTURE MAINTENANCE PROTEIN MBAA"/>
    <property type="match status" value="1"/>
</dbReference>
<dbReference type="SUPFAM" id="SSF141868">
    <property type="entry name" value="EAL domain-like"/>
    <property type="match status" value="1"/>
</dbReference>
<dbReference type="InterPro" id="IPR052155">
    <property type="entry name" value="Biofilm_reg_signaling"/>
</dbReference>
<dbReference type="PANTHER" id="PTHR44757">
    <property type="entry name" value="DIGUANYLATE CYCLASE DGCP"/>
    <property type="match status" value="1"/>
</dbReference>
<keyword evidence="1" id="KW-0472">Membrane</keyword>
<dbReference type="InterPro" id="IPR029787">
    <property type="entry name" value="Nucleotide_cyclase"/>
</dbReference>
<dbReference type="OrthoDB" id="9814202at2"/>
<organism evidence="4 5">
    <name type="scientific">Aureimonas flava</name>
    <dbReference type="NCBI Taxonomy" id="2320271"/>
    <lineage>
        <taxon>Bacteria</taxon>
        <taxon>Pseudomonadati</taxon>
        <taxon>Pseudomonadota</taxon>
        <taxon>Alphaproteobacteria</taxon>
        <taxon>Hyphomicrobiales</taxon>
        <taxon>Aurantimonadaceae</taxon>
        <taxon>Aureimonas</taxon>
    </lineage>
</organism>
<reference evidence="5" key="1">
    <citation type="submission" date="2018-09" db="EMBL/GenBank/DDBJ databases">
        <authorList>
            <person name="Tuo L."/>
        </authorList>
    </citation>
    <scope>NUCLEOTIDE SEQUENCE [LARGE SCALE GENOMIC DNA]</scope>
    <source>
        <strain evidence="5">M2BS4Y-1</strain>
    </source>
</reference>
<dbReference type="PROSITE" id="PS50887">
    <property type="entry name" value="GGDEF"/>
    <property type="match status" value="1"/>
</dbReference>
<dbReference type="InterPro" id="IPR035919">
    <property type="entry name" value="EAL_sf"/>
</dbReference>
<sequence length="646" mass="69852">MIQDLSAAGSIEQARFQALGRSCLAMYVALSADLGAIAYVHAATAPWWAWAPFLALFMIPKAIFWYAMFLRDWGTLPAPADCARRIRLVGVEVVLGIAVIVVWQVWISRWATPQALLLLSLCMGGQMVFLLFGLLHLRVFSVLAACLCVAGLLAIAAGTGPDVLGILVLLGGGLAGLAYVAYEIQRDFSRLVLSRIAVEAKSAEIAALGEQNLRIANTDMLTEIGNRRSCFCDLEATLRRARADGGTVAFGIIDLDGFKSVNDSHGHLAGDRLLRAMAGRLREALADNGEVYRLSGDEFAFVVLGVDDPDGLRRLGDAVIEAVHMPLQVGELRLLVGCSVGFATFPRSAGTATELHDRADYALFHAKRTGRLKTVVFSDEHERDVREAALLERTLRAADLEAEFSLVFQPIVDSQEDRTPLLECLARWHSPVLGAVSPGRFIEAAEQSGFISTLTPVLLRKALAAIRHWPDDVGISFNLSGHDICSPERVLALVGILMASGVSPRRVEFEVTETALMMDLDAAIANLHSLKATGACISLDDFGTGYSSLSQIQKLPLDKIKVDGSFVRDLASSEASRKIVRSVNALSRDLSLSCVVEGVETREQLDILQGIGCRLIQGYFYSRPLPEADVPAFLAAQGAARRAEVA</sequence>
<feature type="domain" description="GGDEF" evidence="3">
    <location>
        <begin position="246"/>
        <end position="379"/>
    </location>
</feature>
<dbReference type="InterPro" id="IPR001633">
    <property type="entry name" value="EAL_dom"/>
</dbReference>
<dbReference type="Gene3D" id="3.20.20.450">
    <property type="entry name" value="EAL domain"/>
    <property type="match status" value="1"/>
</dbReference>
<feature type="domain" description="EAL" evidence="2">
    <location>
        <begin position="388"/>
        <end position="638"/>
    </location>
</feature>
<comment type="caution">
    <text evidence="4">The sequence shown here is derived from an EMBL/GenBank/DDBJ whole genome shotgun (WGS) entry which is preliminary data.</text>
</comment>
<keyword evidence="1" id="KW-0812">Transmembrane</keyword>
<dbReference type="SMART" id="SM00052">
    <property type="entry name" value="EAL"/>
    <property type="match status" value="1"/>
</dbReference>
<feature type="transmembrane region" description="Helical" evidence="1">
    <location>
        <begin position="24"/>
        <end position="41"/>
    </location>
</feature>
<gene>
    <name evidence="4" type="ORF">D3218_03955</name>
</gene>